<keyword evidence="1" id="KW-0805">Transcription regulation</keyword>
<dbReference type="SUPFAM" id="SSF46689">
    <property type="entry name" value="Homeodomain-like"/>
    <property type="match status" value="1"/>
</dbReference>
<protein>
    <submittedName>
        <fullName evidence="6">MurR/RpiR family transcriptional regulator</fullName>
    </submittedName>
</protein>
<proteinExistence type="predicted"/>
<dbReference type="PROSITE" id="PS51071">
    <property type="entry name" value="HTH_RPIR"/>
    <property type="match status" value="1"/>
</dbReference>
<dbReference type="Pfam" id="PF01380">
    <property type="entry name" value="SIS"/>
    <property type="match status" value="1"/>
</dbReference>
<dbReference type="GO" id="GO:0097367">
    <property type="term" value="F:carbohydrate derivative binding"/>
    <property type="evidence" value="ECO:0007669"/>
    <property type="project" value="InterPro"/>
</dbReference>
<dbReference type="AlphaFoldDB" id="A0A3E2VP60"/>
<evidence type="ECO:0000259" key="4">
    <source>
        <dbReference type="PROSITE" id="PS51071"/>
    </source>
</evidence>
<gene>
    <name evidence="6" type="ORF">DXA38_17655</name>
</gene>
<dbReference type="RefSeq" id="WP_117444341.1">
    <property type="nucleotide sequence ID" value="NZ_JAKNHC010000032.1"/>
</dbReference>
<dbReference type="PROSITE" id="PS51464">
    <property type="entry name" value="SIS"/>
    <property type="match status" value="1"/>
</dbReference>
<comment type="caution">
    <text evidence="6">The sequence shown here is derived from an EMBL/GenBank/DDBJ whole genome shotgun (WGS) entry which is preliminary data.</text>
</comment>
<evidence type="ECO:0000256" key="3">
    <source>
        <dbReference type="ARBA" id="ARBA00023163"/>
    </source>
</evidence>
<accession>A0A3E2VP60</accession>
<reference evidence="6 7" key="1">
    <citation type="submission" date="2018-08" db="EMBL/GenBank/DDBJ databases">
        <title>A genome reference for cultivated species of the human gut microbiota.</title>
        <authorList>
            <person name="Zou Y."/>
            <person name="Xue W."/>
            <person name="Luo G."/>
        </authorList>
    </citation>
    <scope>NUCLEOTIDE SEQUENCE [LARGE SCALE GENOMIC DNA]</scope>
    <source>
        <strain evidence="6 7">OF01-2LB</strain>
    </source>
</reference>
<dbReference type="InterPro" id="IPR000281">
    <property type="entry name" value="HTH_RpiR"/>
</dbReference>
<dbReference type="PANTHER" id="PTHR30514">
    <property type="entry name" value="GLUCOKINASE"/>
    <property type="match status" value="1"/>
</dbReference>
<dbReference type="InterPro" id="IPR035472">
    <property type="entry name" value="RpiR-like_SIS"/>
</dbReference>
<dbReference type="InterPro" id="IPR009057">
    <property type="entry name" value="Homeodomain-like_sf"/>
</dbReference>
<dbReference type="OrthoDB" id="3684496at2"/>
<dbReference type="Pfam" id="PF01418">
    <property type="entry name" value="HTH_6"/>
    <property type="match status" value="1"/>
</dbReference>
<feature type="domain" description="HTH rpiR-type" evidence="4">
    <location>
        <begin position="1"/>
        <end position="76"/>
    </location>
</feature>
<evidence type="ECO:0000259" key="5">
    <source>
        <dbReference type="PROSITE" id="PS51464"/>
    </source>
</evidence>
<keyword evidence="3" id="KW-0804">Transcription</keyword>
<keyword evidence="2" id="KW-0238">DNA-binding</keyword>
<dbReference type="InterPro" id="IPR047640">
    <property type="entry name" value="RpiR-like"/>
</dbReference>
<evidence type="ECO:0000256" key="2">
    <source>
        <dbReference type="ARBA" id="ARBA00023125"/>
    </source>
</evidence>
<dbReference type="PANTHER" id="PTHR30514:SF10">
    <property type="entry name" value="MURR_RPIR FAMILY TRANSCRIPTIONAL REGULATOR"/>
    <property type="match status" value="1"/>
</dbReference>
<dbReference type="GO" id="GO:0003700">
    <property type="term" value="F:DNA-binding transcription factor activity"/>
    <property type="evidence" value="ECO:0007669"/>
    <property type="project" value="InterPro"/>
</dbReference>
<sequence>MLLIQILKRGEHFSNIDSIIAAFILEKGMDLSTETVRSIAENTYVSPATVMRFFQRLGYNGYRAFKKDFLEELTYFSSHFQQIDPNIPFLAQDDGKMRTNKLAALFKETIDDILSLADYAMLQKADQALIKAELVYVYSAGIQIGLCEIFKDKMIKIGKTVIVSNVIDELYYSACFTQKEAAFILVSYSGETKNILEVAAKLKERKISCIAITSYGNNTLSKYSDCCLYVSTRERLNTKIGDFGFNISVLFLMDVLYSYSFASDYFGNYQNRQSFLTSFEQNRGDMKKLIRNPILMDDK</sequence>
<dbReference type="InterPro" id="IPR046348">
    <property type="entry name" value="SIS_dom_sf"/>
</dbReference>
<dbReference type="GO" id="GO:0003677">
    <property type="term" value="F:DNA binding"/>
    <property type="evidence" value="ECO:0007669"/>
    <property type="project" value="UniProtKB-KW"/>
</dbReference>
<dbReference type="SUPFAM" id="SSF53697">
    <property type="entry name" value="SIS domain"/>
    <property type="match status" value="1"/>
</dbReference>
<dbReference type="CDD" id="cd05013">
    <property type="entry name" value="SIS_RpiR"/>
    <property type="match status" value="1"/>
</dbReference>
<dbReference type="Gene3D" id="3.40.50.10490">
    <property type="entry name" value="Glucose-6-phosphate isomerase like protein, domain 1"/>
    <property type="match status" value="1"/>
</dbReference>
<dbReference type="InterPro" id="IPR036388">
    <property type="entry name" value="WH-like_DNA-bd_sf"/>
</dbReference>
<evidence type="ECO:0000313" key="6">
    <source>
        <dbReference type="EMBL" id="RGC12260.1"/>
    </source>
</evidence>
<evidence type="ECO:0000256" key="1">
    <source>
        <dbReference type="ARBA" id="ARBA00023015"/>
    </source>
</evidence>
<dbReference type="Proteomes" id="UP000260025">
    <property type="component" value="Unassembled WGS sequence"/>
</dbReference>
<feature type="domain" description="SIS" evidence="5">
    <location>
        <begin position="125"/>
        <end position="266"/>
    </location>
</feature>
<dbReference type="InterPro" id="IPR001347">
    <property type="entry name" value="SIS_dom"/>
</dbReference>
<name>A0A3E2VP60_CLOIN</name>
<dbReference type="Gene3D" id="1.10.10.10">
    <property type="entry name" value="Winged helix-like DNA-binding domain superfamily/Winged helix DNA-binding domain"/>
    <property type="match status" value="1"/>
</dbReference>
<dbReference type="GO" id="GO:1901135">
    <property type="term" value="P:carbohydrate derivative metabolic process"/>
    <property type="evidence" value="ECO:0007669"/>
    <property type="project" value="InterPro"/>
</dbReference>
<organism evidence="6 7">
    <name type="scientific">Clostridium innocuum</name>
    <dbReference type="NCBI Taxonomy" id="1522"/>
    <lineage>
        <taxon>Bacteria</taxon>
        <taxon>Bacillati</taxon>
        <taxon>Bacillota</taxon>
        <taxon>Clostridia</taxon>
        <taxon>Eubacteriales</taxon>
        <taxon>Clostridiaceae</taxon>
        <taxon>Clostridium</taxon>
    </lineage>
</organism>
<evidence type="ECO:0000313" key="7">
    <source>
        <dbReference type="Proteomes" id="UP000260025"/>
    </source>
</evidence>
<dbReference type="EMBL" id="QVEV01000034">
    <property type="protein sequence ID" value="RGC12260.1"/>
    <property type="molecule type" value="Genomic_DNA"/>
</dbReference>